<sequence>MFSTWDIVRPTMWHPMSMLEQSMMDLDMMANQMLGSRFPMSETMLTAPSNQEDDEFFKDLPVAERGEKVAEKQPEGEQEGTRAFSSYSFSNSSVVDDQGRRILSTRRRYEDSNGRLKAVHEREMDGKRMKTIWNRKDKDDVGEHHTVCSDGTAEEFEKMWCQTPFGLAQEKKGKEIKAQGEEPTSGGKTASSQTTQQSEAMQA</sequence>
<dbReference type="EMBL" id="SPLM01000111">
    <property type="protein sequence ID" value="TMW58520.1"/>
    <property type="molecule type" value="Genomic_DNA"/>
</dbReference>
<accession>A0A8K1C917</accession>
<dbReference type="Proteomes" id="UP000794436">
    <property type="component" value="Unassembled WGS sequence"/>
</dbReference>
<feature type="compositionally biased region" description="Basic and acidic residues" evidence="1">
    <location>
        <begin position="107"/>
        <end position="124"/>
    </location>
</feature>
<dbReference type="OrthoDB" id="161294at2759"/>
<feature type="compositionally biased region" description="Polar residues" evidence="1">
    <location>
        <begin position="186"/>
        <end position="203"/>
    </location>
</feature>
<protein>
    <recommendedName>
        <fullName evidence="4">Myeloid leukemia factor</fullName>
    </recommendedName>
</protein>
<dbReference type="AlphaFoldDB" id="A0A8K1C917"/>
<keyword evidence="3" id="KW-1185">Reference proteome</keyword>
<comment type="caution">
    <text evidence="2">The sequence shown here is derived from an EMBL/GenBank/DDBJ whole genome shotgun (WGS) entry which is preliminary data.</text>
</comment>
<organism evidence="2 3">
    <name type="scientific">Pythium oligandrum</name>
    <name type="common">Mycoparasitic fungus</name>
    <dbReference type="NCBI Taxonomy" id="41045"/>
    <lineage>
        <taxon>Eukaryota</taxon>
        <taxon>Sar</taxon>
        <taxon>Stramenopiles</taxon>
        <taxon>Oomycota</taxon>
        <taxon>Peronosporomycetes</taxon>
        <taxon>Pythiales</taxon>
        <taxon>Pythiaceae</taxon>
        <taxon>Pythium</taxon>
    </lineage>
</organism>
<evidence type="ECO:0008006" key="4">
    <source>
        <dbReference type="Google" id="ProtNLM"/>
    </source>
</evidence>
<evidence type="ECO:0000313" key="2">
    <source>
        <dbReference type="EMBL" id="TMW58520.1"/>
    </source>
</evidence>
<feature type="compositionally biased region" description="Basic and acidic residues" evidence="1">
    <location>
        <begin position="169"/>
        <end position="180"/>
    </location>
</feature>
<feature type="region of interest" description="Disordered" evidence="1">
    <location>
        <begin position="105"/>
        <end position="124"/>
    </location>
</feature>
<gene>
    <name evidence="2" type="ORF">Poli38472_010079</name>
</gene>
<feature type="compositionally biased region" description="Basic and acidic residues" evidence="1">
    <location>
        <begin position="63"/>
        <end position="75"/>
    </location>
</feature>
<proteinExistence type="predicted"/>
<name>A0A8K1C917_PYTOL</name>
<feature type="region of interest" description="Disordered" evidence="1">
    <location>
        <begin position="63"/>
        <end position="87"/>
    </location>
</feature>
<reference evidence="2" key="1">
    <citation type="submission" date="2019-03" db="EMBL/GenBank/DDBJ databases">
        <title>Long read genome sequence of the mycoparasitic Pythium oligandrum ATCC 38472 isolated from sugarbeet rhizosphere.</title>
        <authorList>
            <person name="Gaulin E."/>
        </authorList>
    </citation>
    <scope>NUCLEOTIDE SEQUENCE</scope>
    <source>
        <strain evidence="2">ATCC 38472_TT</strain>
    </source>
</reference>
<evidence type="ECO:0000256" key="1">
    <source>
        <dbReference type="SAM" id="MobiDB-lite"/>
    </source>
</evidence>
<feature type="region of interest" description="Disordered" evidence="1">
    <location>
        <begin position="168"/>
        <end position="203"/>
    </location>
</feature>
<evidence type="ECO:0000313" key="3">
    <source>
        <dbReference type="Proteomes" id="UP000794436"/>
    </source>
</evidence>